<dbReference type="AlphaFoldDB" id="A0AAE1DYX6"/>
<comment type="caution">
    <text evidence="1">The sequence shown here is derived from an EMBL/GenBank/DDBJ whole genome shotgun (WGS) entry which is preliminary data.</text>
</comment>
<keyword evidence="2" id="KW-1185">Reference proteome</keyword>
<name>A0AAE1DYX6_9GAST</name>
<sequence length="91" mass="10971">MRPGRQIMTLTQSIPAIFTIKVHHVFNDEYDHAFSVLQQLHKKPLFQWLKPITHHAFYTAKPFWPQTLINDRLNNVKLSYVQLVLEKWWTE</sequence>
<protein>
    <submittedName>
        <fullName evidence="1">Uncharacterized protein</fullName>
    </submittedName>
</protein>
<gene>
    <name evidence="1" type="ORF">RRG08_063619</name>
</gene>
<dbReference type="EMBL" id="JAWDGP010001799">
    <property type="protein sequence ID" value="KAK3788114.1"/>
    <property type="molecule type" value="Genomic_DNA"/>
</dbReference>
<evidence type="ECO:0000313" key="2">
    <source>
        <dbReference type="Proteomes" id="UP001283361"/>
    </source>
</evidence>
<accession>A0AAE1DYX6</accession>
<reference evidence="1" key="1">
    <citation type="journal article" date="2023" name="G3 (Bethesda)">
        <title>A reference genome for the long-term kleptoplast-retaining sea slug Elysia crispata morphotype clarki.</title>
        <authorList>
            <person name="Eastman K.E."/>
            <person name="Pendleton A.L."/>
            <person name="Shaikh M.A."/>
            <person name="Suttiyut T."/>
            <person name="Ogas R."/>
            <person name="Tomko P."/>
            <person name="Gavelis G."/>
            <person name="Widhalm J.R."/>
            <person name="Wisecaver J.H."/>
        </authorList>
    </citation>
    <scope>NUCLEOTIDE SEQUENCE</scope>
    <source>
        <strain evidence="1">ECLA1</strain>
    </source>
</reference>
<organism evidence="1 2">
    <name type="scientific">Elysia crispata</name>
    <name type="common">lettuce slug</name>
    <dbReference type="NCBI Taxonomy" id="231223"/>
    <lineage>
        <taxon>Eukaryota</taxon>
        <taxon>Metazoa</taxon>
        <taxon>Spiralia</taxon>
        <taxon>Lophotrochozoa</taxon>
        <taxon>Mollusca</taxon>
        <taxon>Gastropoda</taxon>
        <taxon>Heterobranchia</taxon>
        <taxon>Euthyneura</taxon>
        <taxon>Panpulmonata</taxon>
        <taxon>Sacoglossa</taxon>
        <taxon>Placobranchoidea</taxon>
        <taxon>Plakobranchidae</taxon>
        <taxon>Elysia</taxon>
    </lineage>
</organism>
<evidence type="ECO:0000313" key="1">
    <source>
        <dbReference type="EMBL" id="KAK3788114.1"/>
    </source>
</evidence>
<proteinExistence type="predicted"/>
<dbReference type="Proteomes" id="UP001283361">
    <property type="component" value="Unassembled WGS sequence"/>
</dbReference>